<dbReference type="GO" id="GO:0052717">
    <property type="term" value="F:tRNA-specific adenosine-34 deaminase activity"/>
    <property type="evidence" value="ECO:0007669"/>
    <property type="project" value="TreeGrafter"/>
</dbReference>
<dbReference type="PANTHER" id="PTHR11079">
    <property type="entry name" value="CYTOSINE DEAMINASE FAMILY MEMBER"/>
    <property type="match status" value="1"/>
</dbReference>
<keyword evidence="5" id="KW-1185">Reference proteome</keyword>
<keyword evidence="1" id="KW-0819">tRNA processing</keyword>
<sequence>MTTNPLASSAIPAVGLHGDTSLDVCNVVPQKGRLVPLKTKGEIKASNETINVHVVELPARAANAVLSVLKSALPEDAVQDLQHLRRVIKPSFLPPHLQSSLFPNAAEASTESRLLLVSPTTTIPLEQLVAALSAHEPFISSPPKIYDLPVPSLAPISAEQAESWSDTYWPVAYKHTNPFGPHPSIVSRTQAEIEAEAGRYLALADIAARETREKGFGEHVGAVAVERLVDAKGRPLAPAEVVAVAGDGRWRGLQGDVTSSTESGVENQHEDGRCNGNVMTHAALRAIALVAQKRLRTAGSSPLDSPAIFADTPLTELEEAVFSRDNLRPNGYLCSELEIYLTREPCVMCSMAILHSRFGRCVFGKRMPLTGAMTADGDGLEHGLFWRPAELNWKFLAWEWQSEEDSSVI</sequence>
<reference evidence="4" key="1">
    <citation type="journal article" date="2020" name="Stud. Mycol.">
        <title>101 Dothideomycetes genomes: a test case for predicting lifestyles and emergence of pathogens.</title>
        <authorList>
            <person name="Haridas S."/>
            <person name="Albert R."/>
            <person name="Binder M."/>
            <person name="Bloem J."/>
            <person name="Labutti K."/>
            <person name="Salamov A."/>
            <person name="Andreopoulos B."/>
            <person name="Baker S."/>
            <person name="Barry K."/>
            <person name="Bills G."/>
            <person name="Bluhm B."/>
            <person name="Cannon C."/>
            <person name="Castanera R."/>
            <person name="Culley D."/>
            <person name="Daum C."/>
            <person name="Ezra D."/>
            <person name="Gonzalez J."/>
            <person name="Henrissat B."/>
            <person name="Kuo A."/>
            <person name="Liang C."/>
            <person name="Lipzen A."/>
            <person name="Lutzoni F."/>
            <person name="Magnuson J."/>
            <person name="Mondo S."/>
            <person name="Nolan M."/>
            <person name="Ohm R."/>
            <person name="Pangilinan J."/>
            <person name="Park H.-J."/>
            <person name="Ramirez L."/>
            <person name="Alfaro M."/>
            <person name="Sun H."/>
            <person name="Tritt A."/>
            <person name="Yoshinaga Y."/>
            <person name="Zwiers L.-H."/>
            <person name="Turgeon B."/>
            <person name="Goodwin S."/>
            <person name="Spatafora J."/>
            <person name="Crous P."/>
            <person name="Grigoriev I."/>
        </authorList>
    </citation>
    <scope>NUCLEOTIDE SEQUENCE</scope>
    <source>
        <strain evidence="4">CBS 121410</strain>
    </source>
</reference>
<dbReference type="EMBL" id="ML978712">
    <property type="protein sequence ID" value="KAF2091147.1"/>
    <property type="molecule type" value="Genomic_DNA"/>
</dbReference>
<dbReference type="Proteomes" id="UP000799776">
    <property type="component" value="Unassembled WGS sequence"/>
</dbReference>
<name>A0A9P4I0X0_9PEZI</name>
<dbReference type="PROSITE" id="PS51747">
    <property type="entry name" value="CYT_DCMP_DEAMINASES_2"/>
    <property type="match status" value="1"/>
</dbReference>
<evidence type="ECO:0000256" key="1">
    <source>
        <dbReference type="ARBA" id="ARBA00022694"/>
    </source>
</evidence>
<evidence type="ECO:0000259" key="3">
    <source>
        <dbReference type="PROSITE" id="PS51747"/>
    </source>
</evidence>
<evidence type="ECO:0000313" key="5">
    <source>
        <dbReference type="Proteomes" id="UP000799776"/>
    </source>
</evidence>
<dbReference type="SUPFAM" id="SSF53927">
    <property type="entry name" value="Cytidine deaminase-like"/>
    <property type="match status" value="1"/>
</dbReference>
<accession>A0A9P4I0X0</accession>
<evidence type="ECO:0000256" key="2">
    <source>
        <dbReference type="ARBA" id="ARBA00038160"/>
    </source>
</evidence>
<dbReference type="GO" id="GO:0005737">
    <property type="term" value="C:cytoplasm"/>
    <property type="evidence" value="ECO:0007669"/>
    <property type="project" value="TreeGrafter"/>
</dbReference>
<comment type="caution">
    <text evidence="4">The sequence shown here is derived from an EMBL/GenBank/DDBJ whole genome shotgun (WGS) entry which is preliminary data.</text>
</comment>
<dbReference type="InterPro" id="IPR002125">
    <property type="entry name" value="CMP_dCMP_dom"/>
</dbReference>
<dbReference type="Gene3D" id="3.40.140.10">
    <property type="entry name" value="Cytidine Deaminase, domain 2"/>
    <property type="match status" value="1"/>
</dbReference>
<organism evidence="4 5">
    <name type="scientific">Saccharata proteae CBS 121410</name>
    <dbReference type="NCBI Taxonomy" id="1314787"/>
    <lineage>
        <taxon>Eukaryota</taxon>
        <taxon>Fungi</taxon>
        <taxon>Dikarya</taxon>
        <taxon>Ascomycota</taxon>
        <taxon>Pezizomycotina</taxon>
        <taxon>Dothideomycetes</taxon>
        <taxon>Dothideomycetes incertae sedis</taxon>
        <taxon>Botryosphaeriales</taxon>
        <taxon>Saccharataceae</taxon>
        <taxon>Saccharata</taxon>
    </lineage>
</organism>
<dbReference type="GO" id="GO:0008033">
    <property type="term" value="P:tRNA processing"/>
    <property type="evidence" value="ECO:0007669"/>
    <property type="project" value="UniProtKB-KW"/>
</dbReference>
<dbReference type="AlphaFoldDB" id="A0A9P4I0X0"/>
<dbReference type="InterPro" id="IPR016193">
    <property type="entry name" value="Cytidine_deaminase-like"/>
</dbReference>
<evidence type="ECO:0000313" key="4">
    <source>
        <dbReference type="EMBL" id="KAF2091147.1"/>
    </source>
</evidence>
<comment type="similarity">
    <text evidence="2">Belongs to the cytidine and deoxycytidylate deaminase family. ADAT3 subfamily.</text>
</comment>
<dbReference type="GO" id="GO:0005634">
    <property type="term" value="C:nucleus"/>
    <property type="evidence" value="ECO:0007669"/>
    <property type="project" value="TreeGrafter"/>
</dbReference>
<dbReference type="OrthoDB" id="3180714at2759"/>
<dbReference type="PANTHER" id="PTHR11079:SF156">
    <property type="entry name" value="INACTIVE TRNA-SPECIFIC ADENOSINE DEAMINASE-LIKE PROTEIN 3-RELATED"/>
    <property type="match status" value="1"/>
</dbReference>
<gene>
    <name evidence="4" type="ORF">K490DRAFT_34264</name>
</gene>
<protein>
    <recommendedName>
        <fullName evidence="3">CMP/dCMP-type deaminase domain-containing protein</fullName>
    </recommendedName>
</protein>
<proteinExistence type="inferred from homology"/>
<feature type="domain" description="CMP/dCMP-type deaminase" evidence="3">
    <location>
        <begin position="279"/>
        <end position="387"/>
    </location>
</feature>